<name>A0A8J7YBW8_9EURY</name>
<evidence type="ECO:0000259" key="1">
    <source>
        <dbReference type="Pfam" id="PF23993"/>
    </source>
</evidence>
<reference evidence="2 3" key="1">
    <citation type="submission" date="2021-06" db="EMBL/GenBank/DDBJ databases">
        <title>New haloarchaea isolates fom saline soil.</title>
        <authorList>
            <person name="Duran-Viseras A."/>
            <person name="Sanchez-Porro C.S."/>
            <person name="Ventosa A."/>
        </authorList>
    </citation>
    <scope>NUCLEOTIDE SEQUENCE [LARGE SCALE GENOMIC DNA]</scope>
    <source>
        <strain evidence="2 3">JCM 183640</strain>
    </source>
</reference>
<comment type="caution">
    <text evidence="2">The sequence shown here is derived from an EMBL/GenBank/DDBJ whole genome shotgun (WGS) entry which is preliminary data.</text>
</comment>
<dbReference type="OrthoDB" id="241778at2157"/>
<dbReference type="RefSeq" id="WP_162316777.1">
    <property type="nucleotide sequence ID" value="NZ_JAHQXF010000001.1"/>
</dbReference>
<accession>A0A8J7YBW8</accession>
<proteinExistence type="predicted"/>
<gene>
    <name evidence="2" type="ORF">KTS45_05560</name>
</gene>
<sequence length="165" mass="17396">MILRFALGVALTAALLTVSAPAVSTARADAADAAVERQLSTLAERLRTMVATDSATRGPGARRVVTVNLPEENPTSAAVAGLRFHTRRGIGFASWRVHDAMHTRRLVDVPIRSAGGPLWLGDPGDHRLVFALELRDGRRVVTVRRLSASEGAGGTERSAGGPVDA</sequence>
<dbReference type="Pfam" id="PF23993">
    <property type="entry name" value="DUF7311"/>
    <property type="match status" value="1"/>
</dbReference>
<dbReference type="EMBL" id="JAHQXF010000001">
    <property type="protein sequence ID" value="MBV0923663.1"/>
    <property type="molecule type" value="Genomic_DNA"/>
</dbReference>
<keyword evidence="3" id="KW-1185">Reference proteome</keyword>
<evidence type="ECO:0000313" key="2">
    <source>
        <dbReference type="EMBL" id="MBV0923663.1"/>
    </source>
</evidence>
<evidence type="ECO:0000313" key="3">
    <source>
        <dbReference type="Proteomes" id="UP000766550"/>
    </source>
</evidence>
<dbReference type="AlphaFoldDB" id="A0A8J7YBW8"/>
<dbReference type="Proteomes" id="UP000766550">
    <property type="component" value="Unassembled WGS sequence"/>
</dbReference>
<organism evidence="2 3">
    <name type="scientific">Haloarcula limicola</name>
    <dbReference type="NCBI Taxonomy" id="1429915"/>
    <lineage>
        <taxon>Archaea</taxon>
        <taxon>Methanobacteriati</taxon>
        <taxon>Methanobacteriota</taxon>
        <taxon>Stenosarchaea group</taxon>
        <taxon>Halobacteria</taxon>
        <taxon>Halobacteriales</taxon>
        <taxon>Haloarculaceae</taxon>
        <taxon>Haloarcula</taxon>
    </lineage>
</organism>
<feature type="domain" description="DUF7311" evidence="1">
    <location>
        <begin position="3"/>
        <end position="144"/>
    </location>
</feature>
<protein>
    <recommendedName>
        <fullName evidence="1">DUF7311 domain-containing protein</fullName>
    </recommendedName>
</protein>
<dbReference type="InterPro" id="IPR055735">
    <property type="entry name" value="DUF7311"/>
</dbReference>